<protein>
    <submittedName>
        <fullName evidence="3">DUF2231 domain-containing protein</fullName>
    </submittedName>
</protein>
<evidence type="ECO:0000313" key="3">
    <source>
        <dbReference type="EMBL" id="QCW82230.1"/>
    </source>
</evidence>
<sequence>MAKEPIISRMSIGGHPIHPMLIHFPVAFLLGLVGADLAYLYTTDPFWIRVGLWLSGLGSFGGWFAGLAGFIDLVFVPRIRNLLIAWIHALLAVMTLALASFNWALRFYDESGFDFWYLYISLLTAALIAVTSMLGGQLVYGHGVGVHSEP</sequence>
<keyword evidence="4" id="KW-1185">Reference proteome</keyword>
<feature type="domain" description="DUF2231" evidence="2">
    <location>
        <begin position="14"/>
        <end position="147"/>
    </location>
</feature>
<dbReference type="OrthoDB" id="2873672at2"/>
<dbReference type="Proteomes" id="UP000305881">
    <property type="component" value="Chromosome"/>
</dbReference>
<dbReference type="STRING" id="675511.GCA_000341735_01373"/>
<dbReference type="Pfam" id="PF09990">
    <property type="entry name" value="DUF2231"/>
    <property type="match status" value="1"/>
</dbReference>
<reference evidence="4" key="1">
    <citation type="journal article" date="2019" name="J. Bacteriol.">
        <title>A Mutagenic Screen Identifies a TonB-Dependent Receptor Required for the Lanthanide Metal Switch in the Type I Methanotroph 'Methylotuvimicrobium buryatense' 5GB1C.</title>
        <authorList>
            <person name="Groom J.D."/>
            <person name="Ford S.M."/>
            <person name="Pesesky M.W."/>
            <person name="Lidstrom M.E."/>
        </authorList>
    </citation>
    <scope>NUCLEOTIDE SEQUENCE [LARGE SCALE GENOMIC DNA]</scope>
    <source>
        <strain evidence="4">5GB1C</strain>
    </source>
</reference>
<feature type="transmembrane region" description="Helical" evidence="1">
    <location>
        <begin position="53"/>
        <end position="75"/>
    </location>
</feature>
<dbReference type="RefSeq" id="WP_017839936.1">
    <property type="nucleotide sequence ID" value="NZ_CP035467.1"/>
</dbReference>
<evidence type="ECO:0000259" key="2">
    <source>
        <dbReference type="Pfam" id="PF09990"/>
    </source>
</evidence>
<dbReference type="AlphaFoldDB" id="A0A4P9UP14"/>
<keyword evidence="1" id="KW-0812">Transmembrane</keyword>
<proteinExistence type="predicted"/>
<organism evidence="3 4">
    <name type="scientific">Methylotuvimicrobium buryatense</name>
    <name type="common">Methylomicrobium buryatense</name>
    <dbReference type="NCBI Taxonomy" id="95641"/>
    <lineage>
        <taxon>Bacteria</taxon>
        <taxon>Pseudomonadati</taxon>
        <taxon>Pseudomonadota</taxon>
        <taxon>Gammaproteobacteria</taxon>
        <taxon>Methylococcales</taxon>
        <taxon>Methylococcaceae</taxon>
        <taxon>Methylotuvimicrobium</taxon>
    </lineage>
</organism>
<evidence type="ECO:0000256" key="1">
    <source>
        <dbReference type="SAM" id="Phobius"/>
    </source>
</evidence>
<keyword evidence="1" id="KW-1133">Transmembrane helix</keyword>
<feature type="transmembrane region" description="Helical" evidence="1">
    <location>
        <begin position="116"/>
        <end position="140"/>
    </location>
</feature>
<name>A0A4P9UP14_METBY</name>
<feature type="transmembrane region" description="Helical" evidence="1">
    <location>
        <begin position="82"/>
        <end position="104"/>
    </location>
</feature>
<accession>A0A4P9UP14</accession>
<feature type="transmembrane region" description="Helical" evidence="1">
    <location>
        <begin position="21"/>
        <end position="41"/>
    </location>
</feature>
<dbReference type="KEGG" id="mbur:EQU24_08250"/>
<gene>
    <name evidence="3" type="ORF">EQU24_08250</name>
</gene>
<keyword evidence="1" id="KW-0472">Membrane</keyword>
<evidence type="ECO:0000313" key="4">
    <source>
        <dbReference type="Proteomes" id="UP000305881"/>
    </source>
</evidence>
<dbReference type="EMBL" id="CP035467">
    <property type="protein sequence ID" value="QCW82230.1"/>
    <property type="molecule type" value="Genomic_DNA"/>
</dbReference>
<dbReference type="InterPro" id="IPR019251">
    <property type="entry name" value="DUF2231_TM"/>
</dbReference>